<feature type="transmembrane region" description="Helical" evidence="11">
    <location>
        <begin position="158"/>
        <end position="174"/>
    </location>
</feature>
<evidence type="ECO:0000313" key="12">
    <source>
        <dbReference type="Ensembl" id="ENSOMEP00000010357.1"/>
    </source>
</evidence>
<dbReference type="PANTHER" id="PTHR31937">
    <property type="entry name" value="TRANSMEMBRANE PROTEIN 163"/>
    <property type="match status" value="1"/>
</dbReference>
<dbReference type="GO" id="GO:0030672">
    <property type="term" value="C:synaptic vesicle membrane"/>
    <property type="evidence" value="ECO:0007669"/>
    <property type="project" value="UniProtKB-SubCell"/>
</dbReference>
<keyword evidence="13" id="KW-1185">Reference proteome</keyword>
<dbReference type="Gene3D" id="1.20.1510.10">
    <property type="entry name" value="Cation efflux protein transmembrane domain"/>
    <property type="match status" value="1"/>
</dbReference>
<keyword evidence="8" id="KW-0770">Synapse</keyword>
<reference evidence="12" key="2">
    <citation type="submission" date="2025-09" db="UniProtKB">
        <authorList>
            <consortium name="Ensembl"/>
        </authorList>
    </citation>
    <scope>IDENTIFICATION</scope>
</reference>
<evidence type="ECO:0000313" key="13">
    <source>
        <dbReference type="Proteomes" id="UP000261560"/>
    </source>
</evidence>
<evidence type="ECO:0000256" key="1">
    <source>
        <dbReference type="ARBA" id="ARBA00004146"/>
    </source>
</evidence>
<dbReference type="Proteomes" id="UP000261560">
    <property type="component" value="Unplaced"/>
</dbReference>
<dbReference type="PaxDb" id="30732-ENSOMEP00000010357"/>
<dbReference type="InterPro" id="IPR027469">
    <property type="entry name" value="Cation_efflux_TMD_sf"/>
</dbReference>
<dbReference type="GO" id="GO:0008270">
    <property type="term" value="F:zinc ion binding"/>
    <property type="evidence" value="ECO:0007669"/>
    <property type="project" value="TreeGrafter"/>
</dbReference>
<feature type="transmembrane region" description="Helical" evidence="11">
    <location>
        <begin position="221"/>
        <end position="243"/>
    </location>
</feature>
<dbReference type="OMA" id="PIINSHP"/>
<feature type="transmembrane region" description="Helical" evidence="11">
    <location>
        <begin position="65"/>
        <end position="84"/>
    </location>
</feature>
<evidence type="ECO:0000256" key="7">
    <source>
        <dbReference type="ARBA" id="ARBA00022989"/>
    </source>
</evidence>
<evidence type="ECO:0000256" key="11">
    <source>
        <dbReference type="SAM" id="Phobius"/>
    </source>
</evidence>
<keyword evidence="5" id="KW-0967">Endosome</keyword>
<keyword evidence="6" id="KW-0862">Zinc</keyword>
<proteinExistence type="inferred from homology"/>
<evidence type="ECO:0000256" key="2">
    <source>
        <dbReference type="ARBA" id="ARBA00004644"/>
    </source>
</evidence>
<organism evidence="12 13">
    <name type="scientific">Oryzias melastigma</name>
    <name type="common">Marine medaka</name>
    <dbReference type="NCBI Taxonomy" id="30732"/>
    <lineage>
        <taxon>Eukaryota</taxon>
        <taxon>Metazoa</taxon>
        <taxon>Chordata</taxon>
        <taxon>Craniata</taxon>
        <taxon>Vertebrata</taxon>
        <taxon>Euteleostomi</taxon>
        <taxon>Actinopterygii</taxon>
        <taxon>Neopterygii</taxon>
        <taxon>Teleostei</taxon>
        <taxon>Neoteleostei</taxon>
        <taxon>Acanthomorphata</taxon>
        <taxon>Ovalentaria</taxon>
        <taxon>Atherinomorphae</taxon>
        <taxon>Beloniformes</taxon>
        <taxon>Adrianichthyidae</taxon>
        <taxon>Oryziinae</taxon>
        <taxon>Oryzias</taxon>
    </lineage>
</organism>
<name>A0A3B3BZX3_ORYME</name>
<feature type="transmembrane region" description="Helical" evidence="11">
    <location>
        <begin position="186"/>
        <end position="209"/>
    </location>
</feature>
<comment type="similarity">
    <text evidence="3">Belongs to the TMEM163 family.</text>
</comment>
<keyword evidence="10" id="KW-0968">Cytoplasmic vesicle</keyword>
<dbReference type="AlphaFoldDB" id="A0A3B3BZX3"/>
<reference evidence="12" key="1">
    <citation type="submission" date="2025-08" db="UniProtKB">
        <authorList>
            <consortium name="Ensembl"/>
        </authorList>
    </citation>
    <scope>IDENTIFICATION</scope>
</reference>
<evidence type="ECO:0000256" key="4">
    <source>
        <dbReference type="ARBA" id="ARBA00022692"/>
    </source>
</evidence>
<dbReference type="SUPFAM" id="SSF161111">
    <property type="entry name" value="Cation efflux protein transmembrane domain-like"/>
    <property type="match status" value="1"/>
</dbReference>
<protein>
    <submittedName>
        <fullName evidence="12">Transmembrane protein 163a</fullName>
    </submittedName>
</protein>
<evidence type="ECO:0000256" key="5">
    <source>
        <dbReference type="ARBA" id="ARBA00022753"/>
    </source>
</evidence>
<keyword evidence="7 11" id="KW-1133">Transmembrane helix</keyword>
<dbReference type="Ensembl" id="ENSOMET00000017137.1">
    <property type="protein sequence ID" value="ENSOMEP00000010357.1"/>
    <property type="gene ID" value="ENSOMEG00000011650.1"/>
</dbReference>
<evidence type="ECO:0000256" key="6">
    <source>
        <dbReference type="ARBA" id="ARBA00022833"/>
    </source>
</evidence>
<keyword evidence="4 11" id="KW-0812">Transmembrane</keyword>
<feature type="transmembrane region" description="Helical" evidence="11">
    <location>
        <begin position="90"/>
        <end position="113"/>
    </location>
</feature>
<sequence length="260" mass="29271">FYFLKFDTRRSHQSPSPKPLTVSVNLYFLEKEHSMNLSNTVFSAGLLESSLRLKPHEAQDYRKKALWVSWISIVVTLILAVAAFNTFFSLLLYSSFDATLDVMSSAIVLWRYSNAAAVHSAHREYIACVILGVVFVLSSMCILGKAIHDLATRVPPEVVSVSIGLLVMIMAFLIKVMLKLKIPDEFIFTCMCLGFNSLVGAIMGFSILISAEVFHQHPDVWFLDGTIGVLIGLIILAYGVKLLRDMVPRVRQTRNYERFE</sequence>
<dbReference type="InterPro" id="IPR026765">
    <property type="entry name" value="Tmem163"/>
</dbReference>
<feature type="transmembrane region" description="Helical" evidence="11">
    <location>
        <begin position="125"/>
        <end position="146"/>
    </location>
</feature>
<dbReference type="GO" id="GO:0042552">
    <property type="term" value="P:myelination"/>
    <property type="evidence" value="ECO:0007669"/>
    <property type="project" value="Ensembl"/>
</dbReference>
<dbReference type="GO" id="GO:0031901">
    <property type="term" value="C:early endosome membrane"/>
    <property type="evidence" value="ECO:0007669"/>
    <property type="project" value="UniProtKB-SubCell"/>
</dbReference>
<dbReference type="GeneTree" id="ENSGT00390000001170"/>
<dbReference type="GO" id="GO:0014003">
    <property type="term" value="P:oligodendrocyte development"/>
    <property type="evidence" value="ECO:0007669"/>
    <property type="project" value="Ensembl"/>
</dbReference>
<evidence type="ECO:0000256" key="8">
    <source>
        <dbReference type="ARBA" id="ARBA00023018"/>
    </source>
</evidence>
<accession>A0A3B3BZX3</accession>
<comment type="subcellular location">
    <subcellularLocation>
        <location evidence="2">Cytoplasmic vesicle</location>
        <location evidence="2">Secretory vesicle</location>
        <location evidence="2">Synaptic vesicle membrane</location>
        <topology evidence="2">Multi-pass membrane protein</topology>
    </subcellularLocation>
    <subcellularLocation>
        <location evidence="1">Early endosome membrane</location>
    </subcellularLocation>
</comment>
<evidence type="ECO:0000256" key="9">
    <source>
        <dbReference type="ARBA" id="ARBA00023136"/>
    </source>
</evidence>
<evidence type="ECO:0000256" key="3">
    <source>
        <dbReference type="ARBA" id="ARBA00008731"/>
    </source>
</evidence>
<dbReference type="PANTHER" id="PTHR31937:SF2">
    <property type="entry name" value="TRANSMEMBRANE PROTEIN 163"/>
    <property type="match status" value="1"/>
</dbReference>
<keyword evidence="9 11" id="KW-0472">Membrane</keyword>
<evidence type="ECO:0000256" key="10">
    <source>
        <dbReference type="ARBA" id="ARBA00023329"/>
    </source>
</evidence>